<sequence length="323" mass="37395">MVEDGRYQHFPWGQRAFFRLMNSWRQERTKVKQMYRLGGMPYALNVWVYECALVINDETAVKEGDYIPRIRNWRVVGVKPKFEMFMSSIFTENACTNIQPTPEELAVLDLPDNMRVSYSEHSTSTDKSTQAILEDVPGFENFSSKPPDRILRRTRYVSSTSSTPPPKRRKKVDLAKQKSSAMEQLEQSTVIQKESFSIPESFGNDPDLHGPSSNPKEKKNTTDIEEVKQYLKEYVDKKFDDLEVLIKNNHTDLMKAVQKLKQKKISVRSIPITEEELIQEANVNQPQTIDQFVEQPRSPIDMKFANNNLVDNTNVEAEEQTHV</sequence>
<feature type="region of interest" description="Disordered" evidence="1">
    <location>
        <begin position="118"/>
        <end position="223"/>
    </location>
</feature>
<proteinExistence type="predicted"/>
<dbReference type="EMBL" id="GEDG01016593">
    <property type="protein sequence ID" value="JAP22417.1"/>
    <property type="molecule type" value="Transcribed_RNA"/>
</dbReference>
<protein>
    <submittedName>
        <fullName evidence="2">Putative ovule protein</fullName>
    </submittedName>
</protein>
<dbReference type="PANTHER" id="PTHR48302:SF2">
    <property type="entry name" value="DUF1985 DOMAIN-CONTAINING PROTEIN"/>
    <property type="match status" value="1"/>
</dbReference>
<accession>A0A0V0HPS6</accession>
<dbReference type="AlphaFoldDB" id="A0A0V0HPS6"/>
<feature type="compositionally biased region" description="Polar residues" evidence="1">
    <location>
        <begin position="177"/>
        <end position="195"/>
    </location>
</feature>
<reference evidence="2" key="1">
    <citation type="submission" date="2015-12" db="EMBL/GenBank/DDBJ databases">
        <title>Gene expression during late stages of embryo sac development: a critical building block for successful pollen-pistil interactions.</title>
        <authorList>
            <person name="Liu Y."/>
            <person name="Joly V."/>
            <person name="Sabar M."/>
            <person name="Matton D.P."/>
        </authorList>
    </citation>
    <scope>NUCLEOTIDE SEQUENCE</scope>
</reference>
<dbReference type="PANTHER" id="PTHR48302">
    <property type="entry name" value="ULP1 PROTEASE FAMILY, C-TERMINAL CATALYTIC DOMAIN CONTAINING PROTEIN"/>
    <property type="match status" value="1"/>
</dbReference>
<organism evidence="2">
    <name type="scientific">Solanum chacoense</name>
    <name type="common">Chaco potato</name>
    <dbReference type="NCBI Taxonomy" id="4108"/>
    <lineage>
        <taxon>Eukaryota</taxon>
        <taxon>Viridiplantae</taxon>
        <taxon>Streptophyta</taxon>
        <taxon>Embryophyta</taxon>
        <taxon>Tracheophyta</taxon>
        <taxon>Spermatophyta</taxon>
        <taxon>Magnoliopsida</taxon>
        <taxon>eudicotyledons</taxon>
        <taxon>Gunneridae</taxon>
        <taxon>Pentapetalae</taxon>
        <taxon>asterids</taxon>
        <taxon>lamiids</taxon>
        <taxon>Solanales</taxon>
        <taxon>Solanaceae</taxon>
        <taxon>Solanoideae</taxon>
        <taxon>Solaneae</taxon>
        <taxon>Solanum</taxon>
    </lineage>
</organism>
<evidence type="ECO:0000313" key="2">
    <source>
        <dbReference type="EMBL" id="JAP22417.1"/>
    </source>
</evidence>
<evidence type="ECO:0000256" key="1">
    <source>
        <dbReference type="SAM" id="MobiDB-lite"/>
    </source>
</evidence>
<feature type="compositionally biased region" description="Polar residues" evidence="1">
    <location>
        <begin position="119"/>
        <end position="131"/>
    </location>
</feature>
<name>A0A0V0HPS6_SOLCH</name>